<evidence type="ECO:0000259" key="1">
    <source>
        <dbReference type="PROSITE" id="PS50097"/>
    </source>
</evidence>
<sequence>MPCPIIRISQVWGPNPALVLLLEGDTLRCPVRVRLWPPKQVGADPLALLETTLETILDSEMGKYFVLVSAEGKKRDVHRAFLAANCEVFEAMLQSDTVEAKSRRCQMEDVSSATMDIRLDHMCSTQSLQGAVRDVLVAAGKHQMQGLKTACLRTLLACC</sequence>
<organism evidence="2 3">
    <name type="scientific">Ramazzottius varieornatus</name>
    <name type="common">Water bear</name>
    <name type="synonym">Tardigrade</name>
    <dbReference type="NCBI Taxonomy" id="947166"/>
    <lineage>
        <taxon>Eukaryota</taxon>
        <taxon>Metazoa</taxon>
        <taxon>Ecdysozoa</taxon>
        <taxon>Tardigrada</taxon>
        <taxon>Eutardigrada</taxon>
        <taxon>Parachela</taxon>
        <taxon>Hypsibioidea</taxon>
        <taxon>Ramazzottiidae</taxon>
        <taxon>Ramazzottius</taxon>
    </lineage>
</organism>
<name>A0A1D1W6S2_RAMVA</name>
<evidence type="ECO:0000313" key="3">
    <source>
        <dbReference type="Proteomes" id="UP000186922"/>
    </source>
</evidence>
<dbReference type="PROSITE" id="PS50097">
    <property type="entry name" value="BTB"/>
    <property type="match status" value="1"/>
</dbReference>
<dbReference type="PANTHER" id="PTHR24413">
    <property type="entry name" value="SPECKLE-TYPE POZ PROTEIN"/>
    <property type="match status" value="1"/>
</dbReference>
<reference evidence="2 3" key="1">
    <citation type="journal article" date="2016" name="Nat. Commun.">
        <title>Extremotolerant tardigrade genome and improved radiotolerance of human cultured cells by tardigrade-unique protein.</title>
        <authorList>
            <person name="Hashimoto T."/>
            <person name="Horikawa D.D."/>
            <person name="Saito Y."/>
            <person name="Kuwahara H."/>
            <person name="Kozuka-Hata H."/>
            <person name="Shin-I T."/>
            <person name="Minakuchi Y."/>
            <person name="Ohishi K."/>
            <person name="Motoyama A."/>
            <person name="Aizu T."/>
            <person name="Enomoto A."/>
            <person name="Kondo K."/>
            <person name="Tanaka S."/>
            <person name="Hara Y."/>
            <person name="Koshikawa S."/>
            <person name="Sagara H."/>
            <person name="Miura T."/>
            <person name="Yokobori S."/>
            <person name="Miyagawa K."/>
            <person name="Suzuki Y."/>
            <person name="Kubo T."/>
            <person name="Oyama M."/>
            <person name="Kohara Y."/>
            <person name="Fujiyama A."/>
            <person name="Arakawa K."/>
            <person name="Katayama T."/>
            <person name="Toyoda A."/>
            <person name="Kunieda T."/>
        </authorList>
    </citation>
    <scope>NUCLEOTIDE SEQUENCE [LARGE SCALE GENOMIC DNA]</scope>
    <source>
        <strain evidence="2 3">YOKOZUNA-1</strain>
    </source>
</reference>
<dbReference type="AlphaFoldDB" id="A0A1D1W6S2"/>
<protein>
    <recommendedName>
        <fullName evidence="1">BTB domain-containing protein</fullName>
    </recommendedName>
</protein>
<keyword evidence="3" id="KW-1185">Reference proteome</keyword>
<accession>A0A1D1W6S2</accession>
<proteinExistence type="predicted"/>
<dbReference type="SMART" id="SM00225">
    <property type="entry name" value="BTB"/>
    <property type="match status" value="1"/>
</dbReference>
<dbReference type="InterPro" id="IPR011333">
    <property type="entry name" value="SKP1/BTB/POZ_sf"/>
</dbReference>
<dbReference type="EMBL" id="BDGG01000018">
    <property type="protein sequence ID" value="GAV08583.1"/>
    <property type="molecule type" value="Genomic_DNA"/>
</dbReference>
<comment type="caution">
    <text evidence="2">The sequence shown here is derived from an EMBL/GenBank/DDBJ whole genome shotgun (WGS) entry which is preliminary data.</text>
</comment>
<dbReference type="OrthoDB" id="6359943at2759"/>
<dbReference type="Pfam" id="PF00651">
    <property type="entry name" value="BTB"/>
    <property type="match status" value="1"/>
</dbReference>
<dbReference type="Gene3D" id="3.30.710.10">
    <property type="entry name" value="Potassium Channel Kv1.1, Chain A"/>
    <property type="match status" value="1"/>
</dbReference>
<dbReference type="Proteomes" id="UP000186922">
    <property type="component" value="Unassembled WGS sequence"/>
</dbReference>
<dbReference type="InterPro" id="IPR000210">
    <property type="entry name" value="BTB/POZ_dom"/>
</dbReference>
<dbReference type="CDD" id="cd18186">
    <property type="entry name" value="BTB_POZ_ZBTB_KLHL-like"/>
    <property type="match status" value="1"/>
</dbReference>
<dbReference type="SUPFAM" id="SSF54695">
    <property type="entry name" value="POZ domain"/>
    <property type="match status" value="1"/>
</dbReference>
<evidence type="ECO:0000313" key="2">
    <source>
        <dbReference type="EMBL" id="GAV08583.1"/>
    </source>
</evidence>
<gene>
    <name evidence="2" type="primary">RvY_18249-1</name>
    <name evidence="2" type="synonym">RvY_18249.1</name>
    <name evidence="2" type="ORF">RvY_18249</name>
</gene>
<feature type="domain" description="BTB" evidence="1">
    <location>
        <begin position="63"/>
        <end position="122"/>
    </location>
</feature>